<dbReference type="SMART" id="SM01381">
    <property type="entry name" value="7TM_GPCR_Srsx"/>
    <property type="match status" value="1"/>
</dbReference>
<keyword evidence="13" id="KW-0325">Glycoprotein</keyword>
<dbReference type="InterPro" id="IPR004843">
    <property type="entry name" value="Calcineurin-like_PHP"/>
</dbReference>
<name>A0ABN8RCI7_9CNID</name>
<protein>
    <recommendedName>
        <fullName evidence="17">G-protein coupled receptors family 1 profile domain-containing protein</fullName>
    </recommendedName>
</protein>
<dbReference type="Gene3D" id="3.60.21.10">
    <property type="match status" value="1"/>
</dbReference>
<evidence type="ECO:0000259" key="17">
    <source>
        <dbReference type="PROSITE" id="PS50262"/>
    </source>
</evidence>
<keyword evidence="11 15" id="KW-1133">Transmembrane helix</keyword>
<evidence type="ECO:0000256" key="8">
    <source>
        <dbReference type="ARBA" id="ARBA00022729"/>
    </source>
</evidence>
<comment type="similarity">
    <text evidence="14">Belongs to the G-protein coupled receptor 1 family.</text>
</comment>
<evidence type="ECO:0000256" key="13">
    <source>
        <dbReference type="ARBA" id="ARBA00023180"/>
    </source>
</evidence>
<evidence type="ECO:0000256" key="5">
    <source>
        <dbReference type="ARBA" id="ARBA00022525"/>
    </source>
</evidence>
<keyword evidence="6 14" id="KW-0812">Transmembrane</keyword>
<comment type="cofactor">
    <cofactor evidence="1">
        <name>Zn(2+)</name>
        <dbReference type="ChEBI" id="CHEBI:29105"/>
    </cofactor>
</comment>
<keyword evidence="14" id="KW-0297">G-protein coupled receptor</keyword>
<dbReference type="InterPro" id="IPR045473">
    <property type="entry name" value="ASM_C"/>
</dbReference>
<dbReference type="CDD" id="cd00842">
    <property type="entry name" value="MPP_ASMase"/>
    <property type="match status" value="1"/>
</dbReference>
<proteinExistence type="inferred from homology"/>
<dbReference type="InterPro" id="IPR029052">
    <property type="entry name" value="Metallo-depent_PP-like"/>
</dbReference>
<dbReference type="PROSITE" id="PS50262">
    <property type="entry name" value="G_PROTEIN_RECEP_F1_2"/>
    <property type="match status" value="1"/>
</dbReference>
<evidence type="ECO:0000256" key="2">
    <source>
        <dbReference type="ARBA" id="ARBA00004370"/>
    </source>
</evidence>
<dbReference type="InterPro" id="IPR017452">
    <property type="entry name" value="GPCR_Rhodpsn_7TM"/>
</dbReference>
<comment type="similarity">
    <text evidence="4">Belongs to the acid sphingomyelinase family.</text>
</comment>
<dbReference type="SUPFAM" id="SSF81321">
    <property type="entry name" value="Family A G protein-coupled receptor-like"/>
    <property type="match status" value="1"/>
</dbReference>
<organism evidence="18 19">
    <name type="scientific">Porites evermanni</name>
    <dbReference type="NCBI Taxonomy" id="104178"/>
    <lineage>
        <taxon>Eukaryota</taxon>
        <taxon>Metazoa</taxon>
        <taxon>Cnidaria</taxon>
        <taxon>Anthozoa</taxon>
        <taxon>Hexacorallia</taxon>
        <taxon>Scleractinia</taxon>
        <taxon>Fungiina</taxon>
        <taxon>Poritidae</taxon>
        <taxon>Porites</taxon>
    </lineage>
</organism>
<evidence type="ECO:0000256" key="11">
    <source>
        <dbReference type="ARBA" id="ARBA00022989"/>
    </source>
</evidence>
<comment type="caution">
    <text evidence="18">The sequence shown here is derived from an EMBL/GenBank/DDBJ whole genome shotgun (WGS) entry which is preliminary data.</text>
</comment>
<reference evidence="18 19" key="1">
    <citation type="submission" date="2022-05" db="EMBL/GenBank/DDBJ databases">
        <authorList>
            <consortium name="Genoscope - CEA"/>
            <person name="William W."/>
        </authorList>
    </citation>
    <scope>NUCLEOTIDE SEQUENCE [LARGE SCALE GENOMIC DNA]</scope>
</reference>
<keyword evidence="5" id="KW-0964">Secreted</keyword>
<feature type="transmembrane region" description="Helical" evidence="15">
    <location>
        <begin position="363"/>
        <end position="384"/>
    </location>
</feature>
<dbReference type="EMBL" id="CALNXI010001734">
    <property type="protein sequence ID" value="CAH3175983.1"/>
    <property type="molecule type" value="Genomic_DNA"/>
</dbReference>
<feature type="domain" description="G-protein coupled receptors family 1 profile" evidence="17">
    <location>
        <begin position="343"/>
        <end position="601"/>
    </location>
</feature>
<sequence length="802" mass="91113">MLSVIVFLLWIRPVILKEGSFWQVTDFHYDKTYLKPTDQNKICNSQTPNTVKPSRAGRWGNYLCDSPWRLINSTVFAMRDIEPNPDFIIWTGDDMPHVANSELSTEEVIETVQNLTDLLFTVFPKTKVYPALGNHDYHPKHLMPPTPNDIYTAVGKLWSRWLPLDAVNTFERGGYYTVLIKFGLRLVSLNTVYYYTNNRLTQNLEDPAGQFVWLDAVLTNASVAKEKVFIIGHVPPGVFERAPGKKWFYPQFNKKYIDVILKHADVITGHFLAHQHCDSFKVFYEKDHTKHFRCHFIMNNIDPGDASVDVLAVLQEQLEARSKVTVAIESTVIIAIDIAALLGNSLLCLIVSRNSRLHNSTTMLIVALAITDLLTATTVMPLTIDAVINSKRRFSDAICKAHAFAMTVLAQVSIYLMALTAFNRYVCIKRRNLYRQIFTKKRTLLIIVTVGVIALLINVLPNALSLDDFFFCPGYLLCWRRMMKPAAIYTFNAWLYGSFIISYVVIVVCYWKVFRAVEEHNAAVAPNLNQGNRNSQEGSRTEEVSVARAVATIVLSFTLCWIPAEVMDTMDKINPLLLPRQVFLVATCLWYMSSAINPIIYGVMNSTFRAEYKKVFSIITNSSSVRVSPPNSALGPNGVPRSSIFLCPAVTPWKTVLPTVGYNNPGIRLYRYERNTSQVQDIWQYFTNLTQANLMNKPEWLIEYKATEAFNIPDVSPQSLHSLVQKFESQDSAYFQKYFLYNSVSAGAEICDEKCKTAQICGITKVDFREYDDCLKSTDAPHRQSSIVIVFGVFLIMSLLLE</sequence>
<evidence type="ECO:0000256" key="9">
    <source>
        <dbReference type="ARBA" id="ARBA00022801"/>
    </source>
</evidence>
<evidence type="ECO:0000256" key="16">
    <source>
        <dbReference type="SAM" id="SignalP"/>
    </source>
</evidence>
<evidence type="ECO:0000256" key="10">
    <source>
        <dbReference type="ARBA" id="ARBA00022833"/>
    </source>
</evidence>
<gene>
    <name evidence="18" type="ORF">PEVE_00010422</name>
</gene>
<keyword evidence="8 16" id="KW-0732">Signal</keyword>
<feature type="transmembrane region" description="Helical" evidence="15">
    <location>
        <begin position="332"/>
        <end position="351"/>
    </location>
</feature>
<feature type="chain" id="PRO_5046413374" description="G-protein coupled receptors family 1 profile domain-containing protein" evidence="16">
    <location>
        <begin position="17"/>
        <end position="802"/>
    </location>
</feature>
<comment type="subcellular location">
    <subcellularLocation>
        <location evidence="2">Membrane</location>
    </subcellularLocation>
    <subcellularLocation>
        <location evidence="3">Secreted</location>
    </subcellularLocation>
</comment>
<dbReference type="CDD" id="cd00637">
    <property type="entry name" value="7tm_classA_rhodopsin-like"/>
    <property type="match status" value="1"/>
</dbReference>
<evidence type="ECO:0000256" key="15">
    <source>
        <dbReference type="SAM" id="Phobius"/>
    </source>
</evidence>
<accession>A0ABN8RCI7</accession>
<dbReference type="Proteomes" id="UP001159427">
    <property type="component" value="Unassembled WGS sequence"/>
</dbReference>
<dbReference type="PRINTS" id="PR00237">
    <property type="entry name" value="GPCRRHODOPSN"/>
</dbReference>
<evidence type="ECO:0000313" key="18">
    <source>
        <dbReference type="EMBL" id="CAH3175983.1"/>
    </source>
</evidence>
<feature type="transmembrane region" description="Helical" evidence="15">
    <location>
        <begin position="785"/>
        <end position="801"/>
    </location>
</feature>
<feature type="transmembrane region" description="Helical" evidence="15">
    <location>
        <begin position="404"/>
        <end position="422"/>
    </location>
</feature>
<keyword evidence="10" id="KW-0862">Zinc</keyword>
<evidence type="ECO:0000256" key="4">
    <source>
        <dbReference type="ARBA" id="ARBA00008234"/>
    </source>
</evidence>
<dbReference type="InterPro" id="IPR041805">
    <property type="entry name" value="ASMase/PPN1_MPP"/>
</dbReference>
<keyword evidence="19" id="KW-1185">Reference proteome</keyword>
<dbReference type="Gene3D" id="1.20.1070.10">
    <property type="entry name" value="Rhodopsin 7-helix transmembrane proteins"/>
    <property type="match status" value="1"/>
</dbReference>
<keyword evidence="12 15" id="KW-0472">Membrane</keyword>
<feature type="transmembrane region" description="Helical" evidence="15">
    <location>
        <begin position="584"/>
        <end position="604"/>
    </location>
</feature>
<evidence type="ECO:0000256" key="14">
    <source>
        <dbReference type="RuleBase" id="RU000688"/>
    </source>
</evidence>
<feature type="transmembrane region" description="Helical" evidence="15">
    <location>
        <begin position="486"/>
        <end position="511"/>
    </location>
</feature>
<dbReference type="Pfam" id="PF00001">
    <property type="entry name" value="7tm_1"/>
    <property type="match status" value="1"/>
</dbReference>
<feature type="transmembrane region" description="Helical" evidence="15">
    <location>
        <begin position="443"/>
        <end position="466"/>
    </location>
</feature>
<dbReference type="InterPro" id="IPR000276">
    <property type="entry name" value="GPCR_Rhodpsn"/>
</dbReference>
<keyword evidence="9" id="KW-0378">Hydrolase</keyword>
<dbReference type="PROSITE" id="PS00237">
    <property type="entry name" value="G_PROTEIN_RECEP_F1_1"/>
    <property type="match status" value="1"/>
</dbReference>
<evidence type="ECO:0000256" key="12">
    <source>
        <dbReference type="ARBA" id="ARBA00023136"/>
    </source>
</evidence>
<evidence type="ECO:0000256" key="6">
    <source>
        <dbReference type="ARBA" id="ARBA00022692"/>
    </source>
</evidence>
<dbReference type="PANTHER" id="PTHR10340">
    <property type="entry name" value="SPHINGOMYELIN PHOSPHODIESTERASE"/>
    <property type="match status" value="1"/>
</dbReference>
<evidence type="ECO:0000256" key="7">
    <source>
        <dbReference type="ARBA" id="ARBA00022723"/>
    </source>
</evidence>
<keyword evidence="14" id="KW-0807">Transducer</keyword>
<keyword evidence="7" id="KW-0479">Metal-binding</keyword>
<evidence type="ECO:0000256" key="3">
    <source>
        <dbReference type="ARBA" id="ARBA00004613"/>
    </source>
</evidence>
<dbReference type="SUPFAM" id="SSF56300">
    <property type="entry name" value="Metallo-dependent phosphatases"/>
    <property type="match status" value="1"/>
</dbReference>
<dbReference type="Pfam" id="PF19272">
    <property type="entry name" value="ASMase_C"/>
    <property type="match status" value="1"/>
</dbReference>
<keyword evidence="14" id="KW-0675">Receptor</keyword>
<evidence type="ECO:0000256" key="1">
    <source>
        <dbReference type="ARBA" id="ARBA00001947"/>
    </source>
</evidence>
<feature type="transmembrane region" description="Helical" evidence="15">
    <location>
        <begin position="546"/>
        <end position="564"/>
    </location>
</feature>
<dbReference type="PANTHER" id="PTHR10340:SF57">
    <property type="entry name" value="METALLOPHOS DOMAIN-CONTAINING PROTEIN"/>
    <property type="match status" value="1"/>
</dbReference>
<feature type="signal peptide" evidence="16">
    <location>
        <begin position="1"/>
        <end position="16"/>
    </location>
</feature>
<evidence type="ECO:0000313" key="19">
    <source>
        <dbReference type="Proteomes" id="UP001159427"/>
    </source>
</evidence>
<dbReference type="Pfam" id="PF00149">
    <property type="entry name" value="Metallophos"/>
    <property type="match status" value="1"/>
</dbReference>